<dbReference type="Gene3D" id="1.10.443.10">
    <property type="entry name" value="Intergrase catalytic core"/>
    <property type="match status" value="1"/>
</dbReference>
<organism evidence="2 3">
    <name type="scientific">Nonomuraea pusilla</name>
    <dbReference type="NCBI Taxonomy" id="46177"/>
    <lineage>
        <taxon>Bacteria</taxon>
        <taxon>Bacillati</taxon>
        <taxon>Actinomycetota</taxon>
        <taxon>Actinomycetes</taxon>
        <taxon>Streptosporangiales</taxon>
        <taxon>Streptosporangiaceae</taxon>
        <taxon>Nonomuraea</taxon>
    </lineage>
</organism>
<dbReference type="Proteomes" id="UP000198953">
    <property type="component" value="Unassembled WGS sequence"/>
</dbReference>
<dbReference type="GO" id="GO:0006310">
    <property type="term" value="P:DNA recombination"/>
    <property type="evidence" value="ECO:0007669"/>
    <property type="project" value="UniProtKB-KW"/>
</dbReference>
<keyword evidence="3" id="KW-1185">Reference proteome</keyword>
<dbReference type="InterPro" id="IPR013762">
    <property type="entry name" value="Integrase-like_cat_sf"/>
</dbReference>
<dbReference type="GO" id="GO:0015074">
    <property type="term" value="P:DNA integration"/>
    <property type="evidence" value="ECO:0007669"/>
    <property type="project" value="InterPro"/>
</dbReference>
<name>A0A1H7MT01_9ACTN</name>
<gene>
    <name evidence="2" type="ORF">SAMN05660976_01800</name>
</gene>
<accession>A0A1H7MT01</accession>
<dbReference type="EMBL" id="FOBF01000004">
    <property type="protein sequence ID" value="SEL14179.1"/>
    <property type="molecule type" value="Genomic_DNA"/>
</dbReference>
<proteinExistence type="predicted"/>
<evidence type="ECO:0000313" key="3">
    <source>
        <dbReference type="Proteomes" id="UP000198953"/>
    </source>
</evidence>
<dbReference type="SUPFAM" id="SSF56349">
    <property type="entry name" value="DNA breaking-rejoining enzymes"/>
    <property type="match status" value="1"/>
</dbReference>
<evidence type="ECO:0008006" key="4">
    <source>
        <dbReference type="Google" id="ProtNLM"/>
    </source>
</evidence>
<evidence type="ECO:0000256" key="1">
    <source>
        <dbReference type="ARBA" id="ARBA00023172"/>
    </source>
</evidence>
<dbReference type="AlphaFoldDB" id="A0A1H7MT01"/>
<dbReference type="GO" id="GO:0003677">
    <property type="term" value="F:DNA binding"/>
    <property type="evidence" value="ECO:0007669"/>
    <property type="project" value="InterPro"/>
</dbReference>
<protein>
    <recommendedName>
        <fullName evidence="4">Tyr recombinase domain-containing protein</fullName>
    </recommendedName>
</protein>
<reference evidence="2 3" key="1">
    <citation type="submission" date="2016-10" db="EMBL/GenBank/DDBJ databases">
        <authorList>
            <person name="de Groot N.N."/>
        </authorList>
    </citation>
    <scope>NUCLEOTIDE SEQUENCE [LARGE SCALE GENOMIC DNA]</scope>
    <source>
        <strain evidence="2 3">DSM 43357</strain>
    </source>
</reference>
<keyword evidence="1" id="KW-0233">DNA recombination</keyword>
<dbReference type="InterPro" id="IPR011010">
    <property type="entry name" value="DNA_brk_join_enz"/>
</dbReference>
<evidence type="ECO:0000313" key="2">
    <source>
        <dbReference type="EMBL" id="SEL14179.1"/>
    </source>
</evidence>
<sequence>MPIPPELVAILREHIERHGVAEVGRLFCTRTGAVFSGSTISKVWKEARAFALTPDRVTSPLAARPYDLRNAAVPLWLNVGSCPGSRRARRAWVETFAQARDAVVKRSRAGGT</sequence>